<dbReference type="Proteomes" id="UP000198211">
    <property type="component" value="Unassembled WGS sequence"/>
</dbReference>
<accession>A0A225UM04</accession>
<evidence type="ECO:0000313" key="1">
    <source>
        <dbReference type="EMBL" id="OWY94045.1"/>
    </source>
</evidence>
<sequence>MAQRGSRFVENNQWNGVIPTRFTLVHVSTGVATGSSGTDVAAQSDSMS</sequence>
<comment type="caution">
    <text evidence="1">The sequence shown here is derived from an EMBL/GenBank/DDBJ whole genome shotgun (WGS) entry which is preliminary data.</text>
</comment>
<dbReference type="AlphaFoldDB" id="A0A225UM04"/>
<organism evidence="1 2">
    <name type="scientific">Phytophthora megakarya</name>
    <dbReference type="NCBI Taxonomy" id="4795"/>
    <lineage>
        <taxon>Eukaryota</taxon>
        <taxon>Sar</taxon>
        <taxon>Stramenopiles</taxon>
        <taxon>Oomycota</taxon>
        <taxon>Peronosporomycetes</taxon>
        <taxon>Peronosporales</taxon>
        <taxon>Peronosporaceae</taxon>
        <taxon>Phytophthora</taxon>
    </lineage>
</organism>
<evidence type="ECO:0000313" key="2">
    <source>
        <dbReference type="Proteomes" id="UP000198211"/>
    </source>
</evidence>
<dbReference type="EMBL" id="NBNE01015007">
    <property type="protein sequence ID" value="OWY94045.1"/>
    <property type="molecule type" value="Genomic_DNA"/>
</dbReference>
<proteinExistence type="predicted"/>
<name>A0A225UM04_9STRA</name>
<protein>
    <submittedName>
        <fullName evidence="1">Uncharacterized protein</fullName>
    </submittedName>
</protein>
<keyword evidence="2" id="KW-1185">Reference proteome</keyword>
<reference evidence="2" key="1">
    <citation type="submission" date="2017-03" db="EMBL/GenBank/DDBJ databases">
        <title>Phytopthora megakarya and P. palmivora, two closely related causual agents of cacao black pod achieved similar genome size and gene model numbers by different mechanisms.</title>
        <authorList>
            <person name="Ali S."/>
            <person name="Shao J."/>
            <person name="Larry D.J."/>
            <person name="Kronmiller B."/>
            <person name="Shen D."/>
            <person name="Strem M.D."/>
            <person name="Melnick R.L."/>
            <person name="Guiltinan M.J."/>
            <person name="Tyler B.M."/>
            <person name="Meinhardt L.W."/>
            <person name="Bailey B.A."/>
        </authorList>
    </citation>
    <scope>NUCLEOTIDE SEQUENCE [LARGE SCALE GENOMIC DNA]</scope>
    <source>
        <strain evidence="2">zdho120</strain>
    </source>
</reference>
<gene>
    <name evidence="1" type="ORF">PHMEG_00036340</name>
</gene>